<dbReference type="SUPFAM" id="SSF48371">
    <property type="entry name" value="ARM repeat"/>
    <property type="match status" value="1"/>
</dbReference>
<evidence type="ECO:0000256" key="1">
    <source>
        <dbReference type="ARBA" id="ARBA00004286"/>
    </source>
</evidence>
<gene>
    <name evidence="10" type="ORF">LOD99_10676</name>
</gene>
<dbReference type="AlphaFoldDB" id="A0AAV7KER9"/>
<keyword evidence="7" id="KW-0131">Cell cycle</keyword>
<dbReference type="Proteomes" id="UP001165289">
    <property type="component" value="Unassembled WGS sequence"/>
</dbReference>
<keyword evidence="11" id="KW-1185">Reference proteome</keyword>
<dbReference type="GO" id="GO:0051301">
    <property type="term" value="P:cell division"/>
    <property type="evidence" value="ECO:0007669"/>
    <property type="project" value="UniProtKB-KW"/>
</dbReference>
<dbReference type="Pfam" id="PF12719">
    <property type="entry name" value="Cnd3"/>
    <property type="match status" value="1"/>
</dbReference>
<dbReference type="InterPro" id="IPR027165">
    <property type="entry name" value="CND3"/>
</dbReference>
<evidence type="ECO:0000256" key="2">
    <source>
        <dbReference type="ARBA" id="ARBA00006533"/>
    </source>
</evidence>
<dbReference type="EMBL" id="JAKMXF010000051">
    <property type="protein sequence ID" value="KAI6659743.1"/>
    <property type="molecule type" value="Genomic_DNA"/>
</dbReference>
<dbReference type="InterPro" id="IPR011989">
    <property type="entry name" value="ARM-like"/>
</dbReference>
<dbReference type="Gene3D" id="1.25.10.10">
    <property type="entry name" value="Leucine-rich Repeat Variant"/>
    <property type="match status" value="1"/>
</dbReference>
<feature type="region of interest" description="Disordered" evidence="8">
    <location>
        <begin position="631"/>
        <end position="650"/>
    </location>
</feature>
<proteinExistence type="inferred from homology"/>
<evidence type="ECO:0000259" key="9">
    <source>
        <dbReference type="Pfam" id="PF12719"/>
    </source>
</evidence>
<evidence type="ECO:0000256" key="4">
    <source>
        <dbReference type="ARBA" id="ARBA00022618"/>
    </source>
</evidence>
<feature type="compositionally biased region" description="Acidic residues" evidence="8">
    <location>
        <begin position="633"/>
        <end position="644"/>
    </location>
</feature>
<organism evidence="10 11">
    <name type="scientific">Oopsacas minuta</name>
    <dbReference type="NCBI Taxonomy" id="111878"/>
    <lineage>
        <taxon>Eukaryota</taxon>
        <taxon>Metazoa</taxon>
        <taxon>Porifera</taxon>
        <taxon>Hexactinellida</taxon>
        <taxon>Hexasterophora</taxon>
        <taxon>Lyssacinosida</taxon>
        <taxon>Leucopsacidae</taxon>
        <taxon>Oopsacas</taxon>
    </lineage>
</organism>
<dbReference type="PANTHER" id="PTHR14418:SF5">
    <property type="entry name" value="CONDENSIN COMPLEX SUBUNIT 3"/>
    <property type="match status" value="1"/>
</dbReference>
<comment type="caution">
    <text evidence="10">The sequence shown here is derived from an EMBL/GenBank/DDBJ whole genome shotgun (WGS) entry which is preliminary data.</text>
</comment>
<comment type="subcellular location">
    <subcellularLocation>
        <location evidence="1">Chromosome</location>
    </subcellularLocation>
</comment>
<feature type="region of interest" description="Disordered" evidence="8">
    <location>
        <begin position="893"/>
        <end position="922"/>
    </location>
</feature>
<evidence type="ECO:0000256" key="5">
    <source>
        <dbReference type="ARBA" id="ARBA00022776"/>
    </source>
</evidence>
<name>A0AAV7KER9_9METZ</name>
<dbReference type="InterPro" id="IPR025977">
    <property type="entry name" value="Cnd3_C"/>
</dbReference>
<keyword evidence="3" id="KW-0158">Chromosome</keyword>
<keyword evidence="4" id="KW-0132">Cell division</keyword>
<reference evidence="10 11" key="1">
    <citation type="journal article" date="2023" name="BMC Biol.">
        <title>The compact genome of the sponge Oopsacas minuta (Hexactinellida) is lacking key metazoan core genes.</title>
        <authorList>
            <person name="Santini S."/>
            <person name="Schenkelaars Q."/>
            <person name="Jourda C."/>
            <person name="Duchesne M."/>
            <person name="Belahbib H."/>
            <person name="Rocher C."/>
            <person name="Selva M."/>
            <person name="Riesgo A."/>
            <person name="Vervoort M."/>
            <person name="Leys S.P."/>
            <person name="Kodjabachian L."/>
            <person name="Le Bivic A."/>
            <person name="Borchiellini C."/>
            <person name="Claverie J.M."/>
            <person name="Renard E."/>
        </authorList>
    </citation>
    <scope>NUCLEOTIDE SEQUENCE [LARGE SCALE GENOMIC DNA]</scope>
    <source>
        <strain evidence="10">SPO-2</strain>
    </source>
</reference>
<evidence type="ECO:0000256" key="7">
    <source>
        <dbReference type="ARBA" id="ARBA00023306"/>
    </source>
</evidence>
<evidence type="ECO:0000313" key="11">
    <source>
        <dbReference type="Proteomes" id="UP001165289"/>
    </source>
</evidence>
<evidence type="ECO:0000256" key="8">
    <source>
        <dbReference type="SAM" id="MobiDB-lite"/>
    </source>
</evidence>
<keyword evidence="5" id="KW-0498">Mitosis</keyword>
<keyword evidence="6" id="KW-0226">DNA condensation</keyword>
<evidence type="ECO:0000256" key="3">
    <source>
        <dbReference type="ARBA" id="ARBA00022454"/>
    </source>
</evidence>
<dbReference type="PANTHER" id="PTHR14418">
    <property type="entry name" value="CONDENSIN COMPLEX SUBUNIT 3-RELATED"/>
    <property type="match status" value="1"/>
</dbReference>
<dbReference type="InterPro" id="IPR016024">
    <property type="entry name" value="ARM-type_fold"/>
</dbReference>
<dbReference type="GO" id="GO:0000796">
    <property type="term" value="C:condensin complex"/>
    <property type="evidence" value="ECO:0007669"/>
    <property type="project" value="InterPro"/>
</dbReference>
<dbReference type="GO" id="GO:0007076">
    <property type="term" value="P:mitotic chromosome condensation"/>
    <property type="evidence" value="ECO:0007669"/>
    <property type="project" value="InterPro"/>
</dbReference>
<accession>A0AAV7KER9</accession>
<comment type="similarity">
    <text evidence="2">Belongs to the CND3 (condensin subunit 3) family.</text>
</comment>
<evidence type="ECO:0000313" key="10">
    <source>
        <dbReference type="EMBL" id="KAI6659743.1"/>
    </source>
</evidence>
<dbReference type="GO" id="GO:0000793">
    <property type="term" value="C:condensed chromosome"/>
    <property type="evidence" value="ECO:0007669"/>
    <property type="project" value="TreeGrafter"/>
</dbReference>
<feature type="domain" description="Nuclear condensin complex subunit 3 C-terminal" evidence="9">
    <location>
        <begin position="520"/>
        <end position="770"/>
    </location>
</feature>
<protein>
    <submittedName>
        <fullName evidence="10">Condensin complex subunit 3</fullName>
    </submittedName>
</protein>
<evidence type="ECO:0000256" key="6">
    <source>
        <dbReference type="ARBA" id="ARBA00023067"/>
    </source>
</evidence>
<sequence length="922" mass="104456">MSAQECCDITLRIFSSIQELRNQRIIQNAKSEILSLLSKFTPLEVLDAILPPLRHILCHKSNNRYLQAYFELVISLIIEFSHLSYSVTELCLKDSILEEILKLSDVKNKVVRTRTCQLLCHIVARDGATQIKLGVWEDRIYDCLLSHTRDKISSVRIEAIKGLANFMKPSDHLCPCVLRIMWHIKHDASSDVRKKCLQLLPLTNETLDIIVSQVADNSVEVKVTTLKILTENIHLKFLRMSEVMQILKIATFEQNKGVIIGFQNLFKKWLSLECDIIFILQRFDLIGEPQICSQTLQNFLKISPLGALSKLWQNLTGIETADLPPDGLLCGDIFEPSAISVEFSFLWLNLANFVHNNKEGSPVCEECVIPDPVQFSEYLIKFQEFFVTQNGAYSEQLRFIFENILQLLEFIDYSNESGRDRIIVSLRSLVTNNEFHLSLIEPSLRHFILICPDVDKRIMNLSTAIIAMNVSSQPPDIQDPYTQLSTPLTQTDTSLPLDTHTDTIMPPNTQESDTLDKSLRSLQITILLMQQVKVQQPDSQLLSLVNSVLLPNLLQEDFAVRELALKGLAVTSMTSFEMAHNVVPSFIMVATEALFLDHLSVQITALSSILDLFLLYGDPVFKLMKMLIHNSEPEESNPEPEQELGQEQTDHEAHIPAVKQHIISILLRVIQSDSPELQEIALIGLCKLFLANRIRSCNLLGQLLIRSFHPVTNTSPSLTEAIFAFFYSFTLRCQENCVLLADSLIPTLWTVFEAPEDTFLSLVSLDAVSDKVLFFLTHKNSHDLLVEQLLILCLNNLENEVICRSAVRCLSQSDLSHFGHQIQVVKHWGNLTNEIAKNSTNNIFIGKFQAKLKVLNPDYDIVSPCHFMTPKSATKSSVKKGYGRSIKKKAESIRESLTPRVKSSRHKTPINYTIEFSSGEES</sequence>